<organism evidence="2 3">
    <name type="scientific">Staphylococcus pseudintermedius</name>
    <dbReference type="NCBI Taxonomy" id="283734"/>
    <lineage>
        <taxon>Bacteria</taxon>
        <taxon>Bacillati</taxon>
        <taxon>Bacillota</taxon>
        <taxon>Bacilli</taxon>
        <taxon>Bacillales</taxon>
        <taxon>Staphylococcaceae</taxon>
        <taxon>Staphylococcus</taxon>
        <taxon>Staphylococcus intermedius group</taxon>
    </lineage>
</organism>
<evidence type="ECO:0000256" key="1">
    <source>
        <dbReference type="SAM" id="Phobius"/>
    </source>
</evidence>
<evidence type="ECO:0000313" key="3">
    <source>
        <dbReference type="Proteomes" id="UP000256409"/>
    </source>
</evidence>
<gene>
    <name evidence="2" type="ORF">DV961_14525</name>
</gene>
<dbReference type="Proteomes" id="UP000256409">
    <property type="component" value="Unassembled WGS sequence"/>
</dbReference>
<feature type="transmembrane region" description="Helical" evidence="1">
    <location>
        <begin position="12"/>
        <end position="31"/>
    </location>
</feature>
<dbReference type="AlphaFoldDB" id="A0A3D8YIQ8"/>
<name>A0A3D8YIQ8_STAPS</name>
<dbReference type="EMBL" id="QQPC01000388">
    <property type="protein sequence ID" value="REA78973.1"/>
    <property type="molecule type" value="Genomic_DNA"/>
</dbReference>
<proteinExistence type="predicted"/>
<evidence type="ECO:0000313" key="2">
    <source>
        <dbReference type="EMBL" id="REA78973.1"/>
    </source>
</evidence>
<protein>
    <submittedName>
        <fullName evidence="2">Rod shape-determining protein RodA</fullName>
    </submittedName>
</protein>
<keyword evidence="1" id="KW-1133">Transmembrane helix</keyword>
<reference evidence="3" key="1">
    <citation type="journal article" date="2018" name="Vet. Microbiol.">
        <title>Molecular epidemiology of methicillin-resistant staphylococci amongst veterinary personnel, personnel-owned pets, patients and the hospital environment of two companion animal veterinary hospitals.</title>
        <authorList>
            <person name="Worthing K.A."/>
            <person name="Brown J."/>
            <person name="Gerber L."/>
            <person name="Abraham S."/>
            <person name="Trott D."/>
            <person name="Norris J.M."/>
        </authorList>
    </citation>
    <scope>NUCLEOTIDE SEQUENCE [LARGE SCALE GENOMIC DNA]</scope>
    <source>
        <strain evidence="3">ST496-2</strain>
    </source>
</reference>
<keyword evidence="1" id="KW-0472">Membrane</keyword>
<accession>A0A3D8YIQ8</accession>
<feature type="non-terminal residue" evidence="2">
    <location>
        <position position="45"/>
    </location>
</feature>
<sequence length="45" mass="5231">MALDKRIWMHFDLLPFVFIITLLVVSFLLIFESSTVLSLKPVSYS</sequence>
<comment type="caution">
    <text evidence="2">The sequence shown here is derived from an EMBL/GenBank/DDBJ whole genome shotgun (WGS) entry which is preliminary data.</text>
</comment>
<keyword evidence="1" id="KW-0812">Transmembrane</keyword>